<organism evidence="1 2">
    <name type="scientific">Gluconobacter japonicus</name>
    <dbReference type="NCBI Taxonomy" id="376620"/>
    <lineage>
        <taxon>Bacteria</taxon>
        <taxon>Pseudomonadati</taxon>
        <taxon>Pseudomonadota</taxon>
        <taxon>Alphaproteobacteria</taxon>
        <taxon>Acetobacterales</taxon>
        <taxon>Acetobacteraceae</taxon>
        <taxon>Gluconobacter</taxon>
    </lineage>
</organism>
<dbReference type="RefSeq" id="WP_253783302.1">
    <property type="nucleotide sequence ID" value="NZ_BEWO01000008.1"/>
</dbReference>
<reference evidence="2" key="1">
    <citation type="journal article" date="2019" name="Int. J. Syst. Evol. Microbiol.">
        <title>The Global Catalogue of Microorganisms (GCM) 10K type strain sequencing project: providing services to taxonomists for standard genome sequencing and annotation.</title>
        <authorList>
            <consortium name="The Broad Institute Genomics Platform"/>
            <consortium name="The Broad Institute Genome Sequencing Center for Infectious Disease"/>
            <person name="Wu L."/>
            <person name="Ma J."/>
        </authorList>
    </citation>
    <scope>NUCLEOTIDE SEQUENCE [LARGE SCALE GENOMIC DNA]</scope>
    <source>
        <strain evidence="2">NBRC 3271</strain>
    </source>
</reference>
<keyword evidence="2" id="KW-1185">Reference proteome</keyword>
<gene>
    <name evidence="1" type="ORF">GCM10010937_25420</name>
</gene>
<protein>
    <submittedName>
        <fullName evidence="1">Uncharacterized protein</fullName>
    </submittedName>
</protein>
<accession>A0ABQ5WLV5</accession>
<comment type="caution">
    <text evidence="1">The sequence shown here is derived from an EMBL/GenBank/DDBJ whole genome shotgun (WGS) entry which is preliminary data.</text>
</comment>
<dbReference type="Proteomes" id="UP001156613">
    <property type="component" value="Unassembled WGS sequence"/>
</dbReference>
<evidence type="ECO:0000313" key="1">
    <source>
        <dbReference type="EMBL" id="GLQ60739.1"/>
    </source>
</evidence>
<proteinExistence type="predicted"/>
<evidence type="ECO:0000313" key="2">
    <source>
        <dbReference type="Proteomes" id="UP001156613"/>
    </source>
</evidence>
<dbReference type="EMBL" id="BSNT01000073">
    <property type="protein sequence ID" value="GLQ60739.1"/>
    <property type="molecule type" value="Genomic_DNA"/>
</dbReference>
<name>A0ABQ5WLV5_GLUJA</name>
<sequence length="152" mass="17364">MSHMAWKERMPAIEHLTPDPDLHLLLEDGALIRPARWQGHHALFMLPKVPPRLWILSRLKSGFSRFEDRGVLIGDLTFYDEFGAHRLTTHLTSCPAEGWGPQHSPLTRWTNGKALLEFDCPPSSTAVMMSMEICSEGPYRLWPHEEPQSPLT</sequence>